<dbReference type="InterPro" id="IPR001882">
    <property type="entry name" value="Biotin_BS"/>
</dbReference>
<dbReference type="PROSITE" id="PS00188">
    <property type="entry name" value="BIOTIN"/>
    <property type="match status" value="1"/>
</dbReference>
<accession>A0ABP7EKF3</accession>
<dbReference type="InterPro" id="IPR050709">
    <property type="entry name" value="Biotin_Carboxyl_Carrier/Decarb"/>
</dbReference>
<dbReference type="PROSITE" id="PS50968">
    <property type="entry name" value="BIOTINYL_LIPOYL"/>
    <property type="match status" value="1"/>
</dbReference>
<keyword evidence="1" id="KW-0092">Biotin</keyword>
<dbReference type="RefSeq" id="WP_344701687.1">
    <property type="nucleotide sequence ID" value="NZ_BAABCK010000017.1"/>
</dbReference>
<evidence type="ECO:0000256" key="2">
    <source>
        <dbReference type="SAM" id="MobiDB-lite"/>
    </source>
</evidence>
<sequence>MDVEKVKAYAALMQEQQLKVLTVEDGDFKLHLEAQEKTSAQPQPAVKDDAGDSGAHTIDAGQVGTFYIDKDEDGKDTYTAEGEAVKKGDVLGVIEAMKVFNDVVSDVDGTVEEILVGNGEGVEYGQPLISIRQEGD</sequence>
<evidence type="ECO:0000313" key="4">
    <source>
        <dbReference type="EMBL" id="GAA3720556.1"/>
    </source>
</evidence>
<feature type="domain" description="Lipoyl-binding" evidence="3">
    <location>
        <begin position="47"/>
        <end position="132"/>
    </location>
</feature>
<proteinExistence type="predicted"/>
<evidence type="ECO:0000256" key="1">
    <source>
        <dbReference type="ARBA" id="ARBA00023267"/>
    </source>
</evidence>
<dbReference type="Pfam" id="PF00364">
    <property type="entry name" value="Biotin_lipoyl"/>
    <property type="match status" value="1"/>
</dbReference>
<dbReference type="Gene3D" id="2.40.50.100">
    <property type="match status" value="1"/>
</dbReference>
<evidence type="ECO:0000313" key="5">
    <source>
        <dbReference type="Proteomes" id="UP001500920"/>
    </source>
</evidence>
<protein>
    <submittedName>
        <fullName evidence="4">Acetyl-CoA carboxylase biotin carboxyl carrier protein</fullName>
    </submittedName>
</protein>
<comment type="caution">
    <text evidence="4">The sequence shown here is derived from an EMBL/GenBank/DDBJ whole genome shotgun (WGS) entry which is preliminary data.</text>
</comment>
<reference evidence="5" key="1">
    <citation type="journal article" date="2019" name="Int. J. Syst. Evol. Microbiol.">
        <title>The Global Catalogue of Microorganisms (GCM) 10K type strain sequencing project: providing services to taxonomists for standard genome sequencing and annotation.</title>
        <authorList>
            <consortium name="The Broad Institute Genomics Platform"/>
            <consortium name="The Broad Institute Genome Sequencing Center for Infectious Disease"/>
            <person name="Wu L."/>
            <person name="Ma J."/>
        </authorList>
    </citation>
    <scope>NUCLEOTIDE SEQUENCE [LARGE SCALE GENOMIC DNA]</scope>
    <source>
        <strain evidence="5">JCM 16981</strain>
    </source>
</reference>
<dbReference type="InterPro" id="IPR011053">
    <property type="entry name" value="Single_hybrid_motif"/>
</dbReference>
<dbReference type="CDD" id="cd06850">
    <property type="entry name" value="biotinyl_domain"/>
    <property type="match status" value="1"/>
</dbReference>
<keyword evidence="5" id="KW-1185">Reference proteome</keyword>
<dbReference type="Proteomes" id="UP001500920">
    <property type="component" value="Unassembled WGS sequence"/>
</dbReference>
<dbReference type="InterPro" id="IPR000089">
    <property type="entry name" value="Biotin_lipoyl"/>
</dbReference>
<dbReference type="EMBL" id="BAABCK010000017">
    <property type="protein sequence ID" value="GAA3720556.1"/>
    <property type="molecule type" value="Genomic_DNA"/>
</dbReference>
<dbReference type="SUPFAM" id="SSF51230">
    <property type="entry name" value="Single hybrid motif"/>
    <property type="match status" value="1"/>
</dbReference>
<dbReference type="PANTHER" id="PTHR45266">
    <property type="entry name" value="OXALOACETATE DECARBOXYLASE ALPHA CHAIN"/>
    <property type="match status" value="1"/>
</dbReference>
<name>A0ABP7EKF3_9STAP</name>
<dbReference type="PANTHER" id="PTHR45266:SF3">
    <property type="entry name" value="OXALOACETATE DECARBOXYLASE ALPHA CHAIN"/>
    <property type="match status" value="1"/>
</dbReference>
<organism evidence="4 5">
    <name type="scientific">Salinicoccus jeotgali</name>
    <dbReference type="NCBI Taxonomy" id="381634"/>
    <lineage>
        <taxon>Bacteria</taxon>
        <taxon>Bacillati</taxon>
        <taxon>Bacillota</taxon>
        <taxon>Bacilli</taxon>
        <taxon>Bacillales</taxon>
        <taxon>Staphylococcaceae</taxon>
        <taxon>Salinicoccus</taxon>
    </lineage>
</organism>
<feature type="region of interest" description="Disordered" evidence="2">
    <location>
        <begin position="35"/>
        <end position="58"/>
    </location>
</feature>
<gene>
    <name evidence="4" type="primary">accB_1</name>
    <name evidence="4" type="ORF">GCM10022378_08150</name>
</gene>
<evidence type="ECO:0000259" key="3">
    <source>
        <dbReference type="PROSITE" id="PS50968"/>
    </source>
</evidence>